<evidence type="ECO:0000313" key="2">
    <source>
        <dbReference type="Proteomes" id="UP000826195"/>
    </source>
</evidence>
<evidence type="ECO:0000313" key="1">
    <source>
        <dbReference type="EMBL" id="KAH0567676.1"/>
    </source>
</evidence>
<comment type="caution">
    <text evidence="1">The sequence shown here is derived from an EMBL/GenBank/DDBJ whole genome shotgun (WGS) entry which is preliminary data.</text>
</comment>
<accession>A0AAV7J4R5</accession>
<proteinExistence type="predicted"/>
<keyword evidence="2" id="KW-1185">Reference proteome</keyword>
<sequence>MFFQGTNRIELQPVATFRLAAAGVRLETFATATTRDDDSQYVTHGGTLRILNPAADVLQVDVWESRKDRLDDARSITRNIGRDGSWWCSSLLSDADRIPALDGLLLLSHMKPPRNPCGG</sequence>
<name>A0AAV7J4R5_COTGL</name>
<gene>
    <name evidence="1" type="ORF">KQX54_011599</name>
</gene>
<organism evidence="1 2">
    <name type="scientific">Cotesia glomerata</name>
    <name type="common">Lepidopteran parasitic wasp</name>
    <name type="synonym">Apanteles glomeratus</name>
    <dbReference type="NCBI Taxonomy" id="32391"/>
    <lineage>
        <taxon>Eukaryota</taxon>
        <taxon>Metazoa</taxon>
        <taxon>Ecdysozoa</taxon>
        <taxon>Arthropoda</taxon>
        <taxon>Hexapoda</taxon>
        <taxon>Insecta</taxon>
        <taxon>Pterygota</taxon>
        <taxon>Neoptera</taxon>
        <taxon>Endopterygota</taxon>
        <taxon>Hymenoptera</taxon>
        <taxon>Apocrita</taxon>
        <taxon>Ichneumonoidea</taxon>
        <taxon>Braconidae</taxon>
        <taxon>Microgastrinae</taxon>
        <taxon>Cotesia</taxon>
    </lineage>
</organism>
<protein>
    <submittedName>
        <fullName evidence="1">Uncharacterized protein</fullName>
    </submittedName>
</protein>
<dbReference type="EMBL" id="JAHXZJ010000001">
    <property type="protein sequence ID" value="KAH0567676.1"/>
    <property type="molecule type" value="Genomic_DNA"/>
</dbReference>
<reference evidence="1 2" key="1">
    <citation type="journal article" date="2021" name="J. Hered.">
        <title>A chromosome-level genome assembly of the parasitoid wasp, Cotesia glomerata (Hymenoptera: Braconidae).</title>
        <authorList>
            <person name="Pinto B.J."/>
            <person name="Weis J.J."/>
            <person name="Gamble T."/>
            <person name="Ode P.J."/>
            <person name="Paul R."/>
            <person name="Zaspel J.M."/>
        </authorList>
    </citation>
    <scope>NUCLEOTIDE SEQUENCE [LARGE SCALE GENOMIC DNA]</scope>
    <source>
        <strain evidence="1">CgM1</strain>
    </source>
</reference>
<dbReference type="Proteomes" id="UP000826195">
    <property type="component" value="Unassembled WGS sequence"/>
</dbReference>
<dbReference type="AlphaFoldDB" id="A0AAV7J4R5"/>